<evidence type="ECO:0000256" key="1">
    <source>
        <dbReference type="SAM" id="MobiDB-lite"/>
    </source>
</evidence>
<feature type="compositionally biased region" description="Low complexity" evidence="1">
    <location>
        <begin position="29"/>
        <end position="39"/>
    </location>
</feature>
<reference evidence="2" key="1">
    <citation type="journal article" date="2013" name="Genetics">
        <title>The draft genome and transcriptome of Panagrellus redivivus are shaped by the harsh demands of a free-living lifestyle.</title>
        <authorList>
            <person name="Srinivasan J."/>
            <person name="Dillman A.R."/>
            <person name="Macchietto M.G."/>
            <person name="Heikkinen L."/>
            <person name="Lakso M."/>
            <person name="Fracchia K.M."/>
            <person name="Antoshechkin I."/>
            <person name="Mortazavi A."/>
            <person name="Wong G."/>
            <person name="Sternberg P.W."/>
        </authorList>
    </citation>
    <scope>NUCLEOTIDE SEQUENCE [LARGE SCALE GENOMIC DNA]</scope>
    <source>
        <strain evidence="2">MT8872</strain>
    </source>
</reference>
<dbReference type="Proteomes" id="UP000492821">
    <property type="component" value="Unassembled WGS sequence"/>
</dbReference>
<sequence length="104" mass="11574">MPTDSEKFAYRQTALNAFFESNYKPRQYTSTPSKPSSKPWAQPKMSKQSSKSGRSATTKPPSARLESLPCFVELQRQDAASDAPTRPQAVPATKQPPKRVDCQL</sequence>
<keyword evidence="2" id="KW-1185">Reference proteome</keyword>
<reference evidence="3" key="2">
    <citation type="submission" date="2020-10" db="UniProtKB">
        <authorList>
            <consortium name="WormBaseParasite"/>
        </authorList>
    </citation>
    <scope>IDENTIFICATION</scope>
</reference>
<feature type="compositionally biased region" description="Polar residues" evidence="1">
    <location>
        <begin position="45"/>
        <end position="60"/>
    </location>
</feature>
<feature type="region of interest" description="Disordered" evidence="1">
    <location>
        <begin position="21"/>
        <end position="104"/>
    </location>
</feature>
<dbReference type="AlphaFoldDB" id="A0A7E4VSN3"/>
<proteinExistence type="predicted"/>
<evidence type="ECO:0000313" key="2">
    <source>
        <dbReference type="Proteomes" id="UP000492821"/>
    </source>
</evidence>
<dbReference type="WBParaSite" id="Pan_g2935.t1">
    <property type="protein sequence ID" value="Pan_g2935.t1"/>
    <property type="gene ID" value="Pan_g2935"/>
</dbReference>
<protein>
    <submittedName>
        <fullName evidence="3">Uncharacterized protein</fullName>
    </submittedName>
</protein>
<evidence type="ECO:0000313" key="3">
    <source>
        <dbReference type="WBParaSite" id="Pan_g2935.t1"/>
    </source>
</evidence>
<name>A0A7E4VSN3_PANRE</name>
<accession>A0A7E4VSN3</accession>
<organism evidence="2 3">
    <name type="scientific">Panagrellus redivivus</name>
    <name type="common">Microworm</name>
    <dbReference type="NCBI Taxonomy" id="6233"/>
    <lineage>
        <taxon>Eukaryota</taxon>
        <taxon>Metazoa</taxon>
        <taxon>Ecdysozoa</taxon>
        <taxon>Nematoda</taxon>
        <taxon>Chromadorea</taxon>
        <taxon>Rhabditida</taxon>
        <taxon>Tylenchina</taxon>
        <taxon>Panagrolaimomorpha</taxon>
        <taxon>Panagrolaimoidea</taxon>
        <taxon>Panagrolaimidae</taxon>
        <taxon>Panagrellus</taxon>
    </lineage>
</organism>